<evidence type="ECO:0000256" key="1">
    <source>
        <dbReference type="SAM" id="Phobius"/>
    </source>
</evidence>
<reference evidence="2" key="1">
    <citation type="submission" date="2023-03" db="UniProtKB">
        <authorList>
            <consortium name="EnsemblPlants"/>
        </authorList>
    </citation>
    <scope>IDENTIFICATION</scope>
</reference>
<dbReference type="AlphaFoldDB" id="A0A9I9EBJ0"/>
<dbReference type="EnsemblPlants" id="MELO3C031487.2.1">
    <property type="protein sequence ID" value="MELO3C031487.2.1"/>
    <property type="gene ID" value="MELO3C031487.2"/>
</dbReference>
<keyword evidence="1" id="KW-0812">Transmembrane</keyword>
<dbReference type="Gramene" id="MELO3C031487.2.1">
    <property type="protein sequence ID" value="MELO3C031487.2.1"/>
    <property type="gene ID" value="MELO3C031487.2"/>
</dbReference>
<evidence type="ECO:0000313" key="2">
    <source>
        <dbReference type="EnsemblPlants" id="MELO3C031487.2.1"/>
    </source>
</evidence>
<protein>
    <submittedName>
        <fullName evidence="2">Uncharacterized protein</fullName>
    </submittedName>
</protein>
<proteinExistence type="predicted"/>
<keyword evidence="1" id="KW-1133">Transmembrane helix</keyword>
<accession>A0A9I9EBJ0</accession>
<sequence length="117" mass="13787">MSQNLELKSLATDGRVTCRWVLLLILLRLTVHYLFHIARRVKNRLSLGNVAQTWQRKSLKHIPYLLGKRVDKSEMLLAMEPYGNWVDTRRSYSQVELDEVQVELANFLGSYMLFVHR</sequence>
<keyword evidence="1" id="KW-0472">Membrane</keyword>
<feature type="transmembrane region" description="Helical" evidence="1">
    <location>
        <begin position="20"/>
        <end position="38"/>
    </location>
</feature>
<name>A0A9I9EBJ0_CUCME</name>
<organism evidence="2">
    <name type="scientific">Cucumis melo</name>
    <name type="common">Muskmelon</name>
    <dbReference type="NCBI Taxonomy" id="3656"/>
    <lineage>
        <taxon>Eukaryota</taxon>
        <taxon>Viridiplantae</taxon>
        <taxon>Streptophyta</taxon>
        <taxon>Embryophyta</taxon>
        <taxon>Tracheophyta</taxon>
        <taxon>Spermatophyta</taxon>
        <taxon>Magnoliopsida</taxon>
        <taxon>eudicotyledons</taxon>
        <taxon>Gunneridae</taxon>
        <taxon>Pentapetalae</taxon>
        <taxon>rosids</taxon>
        <taxon>fabids</taxon>
        <taxon>Cucurbitales</taxon>
        <taxon>Cucurbitaceae</taxon>
        <taxon>Benincaseae</taxon>
        <taxon>Cucumis</taxon>
    </lineage>
</organism>